<feature type="transmembrane region" description="Helical" evidence="1">
    <location>
        <begin position="5"/>
        <end position="23"/>
    </location>
</feature>
<keyword evidence="1" id="KW-0812">Transmembrane</keyword>
<gene>
    <name evidence="2" type="ORF">GO986_04480</name>
</gene>
<organism evidence="2 3">
    <name type="scientific">Deinococcus arboris</name>
    <dbReference type="NCBI Taxonomy" id="2682977"/>
    <lineage>
        <taxon>Bacteria</taxon>
        <taxon>Thermotogati</taxon>
        <taxon>Deinococcota</taxon>
        <taxon>Deinococci</taxon>
        <taxon>Deinococcales</taxon>
        <taxon>Deinococcaceae</taxon>
        <taxon>Deinococcus</taxon>
    </lineage>
</organism>
<feature type="transmembrane region" description="Helical" evidence="1">
    <location>
        <begin position="35"/>
        <end position="55"/>
    </location>
</feature>
<dbReference type="RefSeq" id="WP_224571608.1">
    <property type="nucleotide sequence ID" value="NZ_WQLB01000004.1"/>
</dbReference>
<name>A0A7C9LLY8_9DEIO</name>
<keyword evidence="1" id="KW-1133">Transmembrane helix</keyword>
<feature type="transmembrane region" description="Helical" evidence="1">
    <location>
        <begin position="96"/>
        <end position="116"/>
    </location>
</feature>
<sequence length="123" mass="13406">MNPLLLRTALIAGALIGLLNIVFVALDHGLPNIPVWFYLAQLLLLPAMLLPMYYFPQAATTRNFLHRAGLFALGWAVPFAIYKLSSDALKPNFDLAAALISYVVTLALLSLLFAAIRRPAKGA</sequence>
<dbReference type="AlphaFoldDB" id="A0A7C9LLY8"/>
<comment type="caution">
    <text evidence="2">The sequence shown here is derived from an EMBL/GenBank/DDBJ whole genome shotgun (WGS) entry which is preliminary data.</text>
</comment>
<evidence type="ECO:0000256" key="1">
    <source>
        <dbReference type="SAM" id="Phobius"/>
    </source>
</evidence>
<reference evidence="2 3" key="1">
    <citation type="submission" date="2019-12" db="EMBL/GenBank/DDBJ databases">
        <title>Deinococcus sp. HMF7620 Genome sequencing and assembly.</title>
        <authorList>
            <person name="Kang H."/>
            <person name="Kim H."/>
            <person name="Joh K."/>
        </authorList>
    </citation>
    <scope>NUCLEOTIDE SEQUENCE [LARGE SCALE GENOMIC DNA]</scope>
    <source>
        <strain evidence="2 3">HMF7620</strain>
    </source>
</reference>
<accession>A0A7C9LLY8</accession>
<dbReference type="Proteomes" id="UP000483286">
    <property type="component" value="Unassembled WGS sequence"/>
</dbReference>
<feature type="transmembrane region" description="Helical" evidence="1">
    <location>
        <begin position="64"/>
        <end position="84"/>
    </location>
</feature>
<keyword evidence="1" id="KW-0472">Membrane</keyword>
<proteinExistence type="predicted"/>
<evidence type="ECO:0000313" key="2">
    <source>
        <dbReference type="EMBL" id="MVN86016.1"/>
    </source>
</evidence>
<protein>
    <submittedName>
        <fullName evidence="2">Uncharacterized protein</fullName>
    </submittedName>
</protein>
<evidence type="ECO:0000313" key="3">
    <source>
        <dbReference type="Proteomes" id="UP000483286"/>
    </source>
</evidence>
<dbReference type="EMBL" id="WQLB01000004">
    <property type="protein sequence ID" value="MVN86016.1"/>
    <property type="molecule type" value="Genomic_DNA"/>
</dbReference>
<keyword evidence="3" id="KW-1185">Reference proteome</keyword>